<dbReference type="PANTHER" id="PTHR21074:SF0">
    <property type="entry name" value="IQ AND UBIQUITIN-LIKE DOMAIN-CONTAINING PROTEIN"/>
    <property type="match status" value="1"/>
</dbReference>
<evidence type="ECO:0000313" key="3">
    <source>
        <dbReference type="EMBL" id="GBG33646.1"/>
    </source>
</evidence>
<feature type="domain" description="IQ motif and ubiquitin-like" evidence="2">
    <location>
        <begin position="376"/>
        <end position="509"/>
    </location>
</feature>
<accession>A0A2R5GRY3</accession>
<dbReference type="InterPro" id="IPR037695">
    <property type="entry name" value="IQUB"/>
</dbReference>
<feature type="compositionally biased region" description="Basic and acidic residues" evidence="1">
    <location>
        <begin position="7"/>
        <end position="33"/>
    </location>
</feature>
<name>A0A2R5GRY3_9STRA</name>
<feature type="region of interest" description="Disordered" evidence="1">
    <location>
        <begin position="1"/>
        <end position="41"/>
    </location>
</feature>
<sequence>MTDVEEKEAHAGEGEEKHQDDEAKARDESDEQKTAPAGPVTLRFRIQPEGFPHLLDVEPSCPIKEIKERLGQDLQLPTEALQLKGCGLESATSVSHLNPGTEHDVEVHIIREIAAAASTYKMPETLEVVIHYDEDEDLPSRTVSVKIVREDLETQKPYLGGYRNKKTGAVYHHAFTQRESEKLREAQAAQAAGDDSVKYTRETQTAVEVSCSAQTRRETGTQMKRSDLHVDEAKDKTINPREDYFDSEQSYALKVQASISLQRFWRGFMARCLAHTMRDRIATRQLEQRKLRERREREEKEQHEREVQRRMHPTTAADFEVLYNELDNWRQHETTRIKSSTKLTPEQKQLELEELLRKETKLLQTIDRLKLTAHHENKSKRIDKLLSMMATPKKWQLSDGDVTLVHTPFTTRAQELADLYKGLGATGLSVDERLDILLHVKWTAKEFPCDLTRDLIDLIDREADLLNRGRSESLMHGLRKRISTLFLQFIETPEFNPEAARFLQVPSDLLRRPQIMPK</sequence>
<feature type="compositionally biased region" description="Basic and acidic residues" evidence="1">
    <location>
        <begin position="291"/>
        <end position="309"/>
    </location>
</feature>
<dbReference type="Pfam" id="PF25805">
    <property type="entry name" value="IQUB"/>
    <property type="match status" value="1"/>
</dbReference>
<keyword evidence="4" id="KW-1185">Reference proteome</keyword>
<feature type="region of interest" description="Disordered" evidence="1">
    <location>
        <begin position="291"/>
        <end position="310"/>
    </location>
</feature>
<gene>
    <name evidence="3" type="ORF">FCC1311_098692</name>
</gene>
<evidence type="ECO:0000259" key="2">
    <source>
        <dbReference type="Pfam" id="PF25805"/>
    </source>
</evidence>
<dbReference type="Proteomes" id="UP000241890">
    <property type="component" value="Unassembled WGS sequence"/>
</dbReference>
<dbReference type="EMBL" id="BEYU01000163">
    <property type="protein sequence ID" value="GBG33646.1"/>
    <property type="molecule type" value="Genomic_DNA"/>
</dbReference>
<evidence type="ECO:0000313" key="4">
    <source>
        <dbReference type="Proteomes" id="UP000241890"/>
    </source>
</evidence>
<dbReference type="InterPro" id="IPR057887">
    <property type="entry name" value="IQUB_helical"/>
</dbReference>
<dbReference type="PROSITE" id="PS50096">
    <property type="entry name" value="IQ"/>
    <property type="match status" value="1"/>
</dbReference>
<dbReference type="InParanoid" id="A0A2R5GRY3"/>
<comment type="caution">
    <text evidence="3">The sequence shown here is derived from an EMBL/GenBank/DDBJ whole genome shotgun (WGS) entry which is preliminary data.</text>
</comment>
<protein>
    <submittedName>
        <fullName evidence="3">IQ and ubiquitin-like domain-containing protein</fullName>
    </submittedName>
</protein>
<dbReference type="OrthoDB" id="10265862at2759"/>
<evidence type="ECO:0000256" key="1">
    <source>
        <dbReference type="SAM" id="MobiDB-lite"/>
    </source>
</evidence>
<reference evidence="3 4" key="1">
    <citation type="submission" date="2017-12" db="EMBL/GenBank/DDBJ databases">
        <title>Sequencing, de novo assembly and annotation of complete genome of a new Thraustochytrid species, strain FCC1311.</title>
        <authorList>
            <person name="Sedici K."/>
            <person name="Godart F."/>
            <person name="Aiese Cigliano R."/>
            <person name="Sanseverino W."/>
            <person name="Barakat M."/>
            <person name="Ortet P."/>
            <person name="Marechal E."/>
            <person name="Cagnac O."/>
            <person name="Amato A."/>
        </authorList>
    </citation>
    <scope>NUCLEOTIDE SEQUENCE [LARGE SCALE GENOMIC DNA]</scope>
</reference>
<dbReference type="PANTHER" id="PTHR21074">
    <property type="entry name" value="IQ AND UBIQUITIN-LIKE DOMAIN-CONTAINING PROTEIN"/>
    <property type="match status" value="1"/>
</dbReference>
<organism evidence="3 4">
    <name type="scientific">Hondaea fermentalgiana</name>
    <dbReference type="NCBI Taxonomy" id="2315210"/>
    <lineage>
        <taxon>Eukaryota</taxon>
        <taxon>Sar</taxon>
        <taxon>Stramenopiles</taxon>
        <taxon>Bigyra</taxon>
        <taxon>Labyrinthulomycetes</taxon>
        <taxon>Thraustochytrida</taxon>
        <taxon>Thraustochytriidae</taxon>
        <taxon>Hondaea</taxon>
    </lineage>
</organism>
<proteinExistence type="predicted"/>
<dbReference type="AlphaFoldDB" id="A0A2R5GRY3"/>